<comment type="caution">
    <text evidence="1">The sequence shown here is derived from an EMBL/GenBank/DDBJ whole genome shotgun (WGS) entry which is preliminary data.</text>
</comment>
<accession>A0A448WKM1</accession>
<dbReference type="AlphaFoldDB" id="A0A448WKM1"/>
<keyword evidence="2" id="KW-1185">Reference proteome</keyword>
<sequence length="360" mass="39628">MCFFSLVPVRHVSYARLSHNEKKRVLSSLIVRSAFRSAPPNILVNSTFDGIDSGDHRMSLPSDRLELADWLLQDIATETSALGESVEVEDYLIKLKTNVLGSFGDEVEMSAMNETNGVGVEHNCSDLTKESEIESIAGVETDYLTSKGSSRHQSNSTFLEEFTENIPPFSLNGKVESNETEVPVSNDDAVAQLGGTEAISGYSPTESSDVIELLKRNIFLETIENVINEDSERLSNEPDADTIAIKSVETKAIGKKRVLLPVSGPGPLALIDLPEAGVPTIHHRTNNLLFFPSRRRNIGTYSSGEIRKLCEPTMAETSTFGIETMILASIAPESESFSIKRPLERMVGRTRLKKKSYESE</sequence>
<evidence type="ECO:0000313" key="2">
    <source>
        <dbReference type="Proteomes" id="UP000784294"/>
    </source>
</evidence>
<dbReference type="EMBL" id="CAAALY010020058">
    <property type="protein sequence ID" value="VEL14125.1"/>
    <property type="molecule type" value="Genomic_DNA"/>
</dbReference>
<gene>
    <name evidence="1" type="ORF">PXEA_LOCUS7565</name>
</gene>
<protein>
    <submittedName>
        <fullName evidence="1">Uncharacterized protein</fullName>
    </submittedName>
</protein>
<name>A0A448WKM1_9PLAT</name>
<proteinExistence type="predicted"/>
<organism evidence="1 2">
    <name type="scientific">Protopolystoma xenopodis</name>
    <dbReference type="NCBI Taxonomy" id="117903"/>
    <lineage>
        <taxon>Eukaryota</taxon>
        <taxon>Metazoa</taxon>
        <taxon>Spiralia</taxon>
        <taxon>Lophotrochozoa</taxon>
        <taxon>Platyhelminthes</taxon>
        <taxon>Monogenea</taxon>
        <taxon>Polyopisthocotylea</taxon>
        <taxon>Polystomatidea</taxon>
        <taxon>Polystomatidae</taxon>
        <taxon>Protopolystoma</taxon>
    </lineage>
</organism>
<evidence type="ECO:0000313" key="1">
    <source>
        <dbReference type="EMBL" id="VEL14125.1"/>
    </source>
</evidence>
<dbReference type="Proteomes" id="UP000784294">
    <property type="component" value="Unassembled WGS sequence"/>
</dbReference>
<reference evidence="1" key="1">
    <citation type="submission" date="2018-11" db="EMBL/GenBank/DDBJ databases">
        <authorList>
            <consortium name="Pathogen Informatics"/>
        </authorList>
    </citation>
    <scope>NUCLEOTIDE SEQUENCE</scope>
</reference>